<organism evidence="1 2">
    <name type="scientific">Periplaneta americana</name>
    <name type="common">American cockroach</name>
    <name type="synonym">Blatta americana</name>
    <dbReference type="NCBI Taxonomy" id="6978"/>
    <lineage>
        <taxon>Eukaryota</taxon>
        <taxon>Metazoa</taxon>
        <taxon>Ecdysozoa</taxon>
        <taxon>Arthropoda</taxon>
        <taxon>Hexapoda</taxon>
        <taxon>Insecta</taxon>
        <taxon>Pterygota</taxon>
        <taxon>Neoptera</taxon>
        <taxon>Polyneoptera</taxon>
        <taxon>Dictyoptera</taxon>
        <taxon>Blattodea</taxon>
        <taxon>Blattoidea</taxon>
        <taxon>Blattidae</taxon>
        <taxon>Blattinae</taxon>
        <taxon>Periplaneta</taxon>
    </lineage>
</organism>
<evidence type="ECO:0000313" key="1">
    <source>
        <dbReference type="EMBL" id="KAJ4436583.1"/>
    </source>
</evidence>
<accession>A0ABQ8SRF7</accession>
<keyword evidence="2" id="KW-1185">Reference proteome</keyword>
<gene>
    <name evidence="1" type="ORF">ANN_16616</name>
</gene>
<evidence type="ECO:0000313" key="2">
    <source>
        <dbReference type="Proteomes" id="UP001148838"/>
    </source>
</evidence>
<dbReference type="Proteomes" id="UP001148838">
    <property type="component" value="Unassembled WGS sequence"/>
</dbReference>
<name>A0ABQ8SRF7_PERAM</name>
<dbReference type="EMBL" id="JAJSOF020000021">
    <property type="protein sequence ID" value="KAJ4436583.1"/>
    <property type="molecule type" value="Genomic_DNA"/>
</dbReference>
<reference evidence="1 2" key="1">
    <citation type="journal article" date="2022" name="Allergy">
        <title>Genome assembly and annotation of Periplaneta americana reveal a comprehensive cockroach allergen profile.</title>
        <authorList>
            <person name="Wang L."/>
            <person name="Xiong Q."/>
            <person name="Saelim N."/>
            <person name="Wang L."/>
            <person name="Nong W."/>
            <person name="Wan A.T."/>
            <person name="Shi M."/>
            <person name="Liu X."/>
            <person name="Cao Q."/>
            <person name="Hui J.H.L."/>
            <person name="Sookrung N."/>
            <person name="Leung T.F."/>
            <person name="Tungtrongchitr A."/>
            <person name="Tsui S.K.W."/>
        </authorList>
    </citation>
    <scope>NUCLEOTIDE SEQUENCE [LARGE SCALE GENOMIC DNA]</scope>
    <source>
        <strain evidence="1">PWHHKU_190912</strain>
    </source>
</reference>
<sequence>MTPEIRHWDVIRTDVSIEYREYLVALWTDPGADRDARRLKPLPTSKVSVTEIYSSEMPDIIIRIDIIEYSQTTKKGYIIDPTIRIETGSSQPEDVNQEKINIYLPTVDYFKAKYQLENIELIGLLIGARGVISKFFESFRKTFELPQTLTADIITSVLKRSHQILKLSVLKFTARLSWLVLLAQSLAFTESRTPDLQRRSAELRTQVPQLRSTALELRASGSTVTDTTQRANRDTSTHVCDLMTSTFIHSITPFRLIWQRLSRGWSTVARMGESRNEYRVLVGRPEGKRPLGRPRRRWEDNVKMDLSILLRVKNIGFMGSFLKCHYVNKERIPNLSAEQSDGITVFRISTVTSLMLHRCRTGAISLQRWWQSPSVAISESDWFLYRAGISRRMTSCTVVSWRCVLLYCL</sequence>
<comment type="caution">
    <text evidence="1">The sequence shown here is derived from an EMBL/GenBank/DDBJ whole genome shotgun (WGS) entry which is preliminary data.</text>
</comment>
<proteinExistence type="predicted"/>
<protein>
    <submittedName>
        <fullName evidence="1">Uncharacterized protein</fullName>
    </submittedName>
</protein>